<dbReference type="PRINTS" id="PR00837">
    <property type="entry name" value="V5TPXLIKE"/>
</dbReference>
<dbReference type="PROSITE" id="PS51257">
    <property type="entry name" value="PROKAR_LIPOPROTEIN"/>
    <property type="match status" value="1"/>
</dbReference>
<dbReference type="SUPFAM" id="SSF55797">
    <property type="entry name" value="PR-1-like"/>
    <property type="match status" value="1"/>
</dbReference>
<dbReference type="STRING" id="1044.EH31_01770"/>
<sequence length="183" mass="20329">MVTRATILSAVAALACALSIGSNVSAHGDLSGEEAAWLTAHNDARQEFGTAPLQWSDKLTREAEQWARQLARENTMRHSRPEDRGRTGESLWMGTSGYFHPAQMIGFFVEEQRYFQAGRFPDVSRTGNWADVGHYTQIVWADTREVGCAKASNGRNDVLVCRYYPGGNVLGEVIAPQRKVARR</sequence>
<dbReference type="GO" id="GO:0005576">
    <property type="term" value="C:extracellular region"/>
    <property type="evidence" value="ECO:0007669"/>
    <property type="project" value="InterPro"/>
</dbReference>
<dbReference type="InterPro" id="IPR035940">
    <property type="entry name" value="CAP_sf"/>
</dbReference>
<dbReference type="EMBL" id="JMIW01000001">
    <property type="protein sequence ID" value="KEO91418.1"/>
    <property type="molecule type" value="Genomic_DNA"/>
</dbReference>
<dbReference type="eggNOG" id="COG2340">
    <property type="taxonomic scope" value="Bacteria"/>
</dbReference>
<protein>
    <recommendedName>
        <fullName evidence="2">SCP domain-containing protein</fullName>
    </recommendedName>
</protein>
<dbReference type="RefSeq" id="WP_034957685.1">
    <property type="nucleotide sequence ID" value="NZ_JMIW01000001.1"/>
</dbReference>
<dbReference type="Pfam" id="PF00188">
    <property type="entry name" value="CAP"/>
    <property type="match status" value="1"/>
</dbReference>
<comment type="caution">
    <text evidence="3">The sequence shown here is derived from an EMBL/GenBank/DDBJ whole genome shotgun (WGS) entry which is preliminary data.</text>
</comment>
<reference evidence="3 4" key="1">
    <citation type="submission" date="2014-04" db="EMBL/GenBank/DDBJ databases">
        <title>A comprehensive comparison of genomes of Erythrobacter spp. strains.</title>
        <authorList>
            <person name="Zheng Q."/>
        </authorList>
    </citation>
    <scope>NUCLEOTIDE SEQUENCE [LARGE SCALE GENOMIC DNA]</scope>
    <source>
        <strain evidence="3 4">DSM 6997</strain>
    </source>
</reference>
<proteinExistence type="predicted"/>
<dbReference type="SMART" id="SM00198">
    <property type="entry name" value="SCP"/>
    <property type="match status" value="1"/>
</dbReference>
<feature type="domain" description="SCP" evidence="2">
    <location>
        <begin position="32"/>
        <end position="171"/>
    </location>
</feature>
<dbReference type="PROSITE" id="PS01010">
    <property type="entry name" value="CRISP_2"/>
    <property type="match status" value="1"/>
</dbReference>
<organism evidence="3 4">
    <name type="scientific">Erythrobacter longus</name>
    <dbReference type="NCBI Taxonomy" id="1044"/>
    <lineage>
        <taxon>Bacteria</taxon>
        <taxon>Pseudomonadati</taxon>
        <taxon>Pseudomonadota</taxon>
        <taxon>Alphaproteobacteria</taxon>
        <taxon>Sphingomonadales</taxon>
        <taxon>Erythrobacteraceae</taxon>
        <taxon>Erythrobacter/Porphyrobacter group</taxon>
        <taxon>Erythrobacter</taxon>
    </lineage>
</organism>
<gene>
    <name evidence="3" type="ORF">EH31_01770</name>
</gene>
<dbReference type="PANTHER" id="PTHR10334">
    <property type="entry name" value="CYSTEINE-RICH SECRETORY PROTEIN-RELATED"/>
    <property type="match status" value="1"/>
</dbReference>
<dbReference type="InterPro" id="IPR001283">
    <property type="entry name" value="CRISP-related"/>
</dbReference>
<evidence type="ECO:0000313" key="4">
    <source>
        <dbReference type="Proteomes" id="UP000027647"/>
    </source>
</evidence>
<dbReference type="InterPro" id="IPR014044">
    <property type="entry name" value="CAP_dom"/>
</dbReference>
<dbReference type="InterPro" id="IPR018244">
    <property type="entry name" value="Allrgn_V5/Tpx1_CS"/>
</dbReference>
<keyword evidence="4" id="KW-1185">Reference proteome</keyword>
<evidence type="ECO:0000313" key="3">
    <source>
        <dbReference type="EMBL" id="KEO91418.1"/>
    </source>
</evidence>
<feature type="chain" id="PRO_5001699301" description="SCP domain-containing protein" evidence="1">
    <location>
        <begin position="27"/>
        <end position="183"/>
    </location>
</feature>
<dbReference type="AlphaFoldDB" id="A0A074MHS6"/>
<dbReference type="PROSITE" id="PS01009">
    <property type="entry name" value="CRISP_1"/>
    <property type="match status" value="1"/>
</dbReference>
<dbReference type="OrthoDB" id="9794228at2"/>
<name>A0A074MHS6_ERYLO</name>
<dbReference type="Gene3D" id="3.40.33.10">
    <property type="entry name" value="CAP"/>
    <property type="match status" value="1"/>
</dbReference>
<evidence type="ECO:0000256" key="1">
    <source>
        <dbReference type="SAM" id="SignalP"/>
    </source>
</evidence>
<dbReference type="Proteomes" id="UP000027647">
    <property type="component" value="Unassembled WGS sequence"/>
</dbReference>
<feature type="signal peptide" evidence="1">
    <location>
        <begin position="1"/>
        <end position="26"/>
    </location>
</feature>
<evidence type="ECO:0000259" key="2">
    <source>
        <dbReference type="SMART" id="SM00198"/>
    </source>
</evidence>
<keyword evidence="1" id="KW-0732">Signal</keyword>
<accession>A0A074MHS6</accession>